<evidence type="ECO:0000256" key="1">
    <source>
        <dbReference type="SAM" id="SignalP"/>
    </source>
</evidence>
<dbReference type="InterPro" id="IPR025737">
    <property type="entry name" value="FApF"/>
</dbReference>
<evidence type="ECO:0000313" key="3">
    <source>
        <dbReference type="Proteomes" id="UP000241436"/>
    </source>
</evidence>
<gene>
    <name evidence="2" type="ORF">CLG94_07140</name>
</gene>
<dbReference type="EMBL" id="NVQC01000021">
    <property type="protein sequence ID" value="PTL35938.1"/>
    <property type="molecule type" value="Genomic_DNA"/>
</dbReference>
<feature type="signal peptide" evidence="1">
    <location>
        <begin position="1"/>
        <end position="23"/>
    </location>
</feature>
<keyword evidence="3" id="KW-1185">Reference proteome</keyword>
<comment type="caution">
    <text evidence="2">The sequence shown here is derived from an EMBL/GenBank/DDBJ whole genome shotgun (WGS) entry which is preliminary data.</text>
</comment>
<feature type="chain" id="PRO_5015574559" description="Transporter" evidence="1">
    <location>
        <begin position="24"/>
        <end position="304"/>
    </location>
</feature>
<protein>
    <recommendedName>
        <fullName evidence="4">Transporter</fullName>
    </recommendedName>
</protein>
<keyword evidence="1" id="KW-0732">Signal</keyword>
<dbReference type="AlphaFoldDB" id="A0A2T4TXV4"/>
<accession>A0A2T4TXV4</accession>
<organism evidence="2 3">
    <name type="scientific">Candidatus Methylomirabilis limnetica</name>
    <dbReference type="NCBI Taxonomy" id="2033718"/>
    <lineage>
        <taxon>Bacteria</taxon>
        <taxon>Candidatus Methylomirabilota</taxon>
        <taxon>Candidatus Methylomirabilia</taxon>
        <taxon>Candidatus Methylomirabilales</taxon>
        <taxon>Candidatus Methylomirabilaceae</taxon>
        <taxon>Candidatus Methylomirabilis</taxon>
    </lineage>
</organism>
<dbReference type="Proteomes" id="UP000241436">
    <property type="component" value="Unassembled WGS sequence"/>
</dbReference>
<name>A0A2T4TXV4_9BACT</name>
<dbReference type="Pfam" id="PF13557">
    <property type="entry name" value="Phenol_MetA_deg"/>
    <property type="match status" value="1"/>
</dbReference>
<evidence type="ECO:0000313" key="2">
    <source>
        <dbReference type="EMBL" id="PTL35938.1"/>
    </source>
</evidence>
<evidence type="ECO:0008006" key="4">
    <source>
        <dbReference type="Google" id="ProtNLM"/>
    </source>
</evidence>
<sequence length="304" mass="32484">MTCLLGAALGVIALVVVASGVHAQELEPRAYVNTPVGLNFLIAGYGYLENGVPDDASVPLRDAKVQTHATVFAYVRSLDVWGKSGKFIAILPYAWTSGSATIAEQPRQRDVSGFGDPRFRFSVNLYGAPALSLKEFADYRQDVIVGASLLVSTPGGQYDSSRLLNIGTNRWSVRPEVGISKALGPVTLELATGVTLYTDNGNFLGGKTLERDPIYSVEGHLVYNFGRGAWGAVDGTYYTGGRTTVAGVSGNDRQENVRVGVTLALPVDRHNSIKLYGSVGAYTRTGTDFDAVGIAWQYLWGGGH</sequence>
<reference evidence="3" key="2">
    <citation type="journal article" date="2018" name="Environ. Microbiol.">
        <title>Bloom of a denitrifying methanotroph, 'Candidatus Methylomirabilis limnetica', in a deep stratified lake.</title>
        <authorList>
            <person name="Graf J.S."/>
            <person name="Mayr M.J."/>
            <person name="Marchant H.K."/>
            <person name="Tienken D."/>
            <person name="Hach P.F."/>
            <person name="Brand A."/>
            <person name="Schubert C.J."/>
            <person name="Kuypers M.M."/>
            <person name="Milucka J."/>
        </authorList>
    </citation>
    <scope>NUCLEOTIDE SEQUENCE [LARGE SCALE GENOMIC DNA]</scope>
    <source>
        <strain evidence="3">Zug</strain>
    </source>
</reference>
<reference evidence="2 3" key="1">
    <citation type="submission" date="2017-09" db="EMBL/GenBank/DDBJ databases">
        <title>Bloom of a denitrifying methanotroph, Candidatus Methylomirabilis limnetica, in a deep stratified lake.</title>
        <authorList>
            <person name="Graf J.S."/>
            <person name="Marchant H.K."/>
            <person name="Tienken D."/>
            <person name="Hach P.F."/>
            <person name="Brand A."/>
            <person name="Schubert C.J."/>
            <person name="Kuypers M.M."/>
            <person name="Milucka J."/>
        </authorList>
    </citation>
    <scope>NUCLEOTIDE SEQUENCE [LARGE SCALE GENOMIC DNA]</scope>
    <source>
        <strain evidence="2 3">Zug</strain>
    </source>
</reference>
<proteinExistence type="predicted"/>
<dbReference type="OrthoDB" id="191143at2"/>
<dbReference type="RefSeq" id="WP_107562181.1">
    <property type="nucleotide sequence ID" value="NZ_NVQC01000021.1"/>
</dbReference>